<dbReference type="InterPro" id="IPR001509">
    <property type="entry name" value="Epimerase_deHydtase"/>
</dbReference>
<protein>
    <submittedName>
        <fullName evidence="2">NAD-dependent epimerase/dehydratase family protein</fullName>
    </submittedName>
</protein>
<dbReference type="InterPro" id="IPR036291">
    <property type="entry name" value="NAD(P)-bd_dom_sf"/>
</dbReference>
<feature type="domain" description="NAD-dependent epimerase/dehydratase" evidence="1">
    <location>
        <begin position="2"/>
        <end position="194"/>
    </location>
</feature>
<keyword evidence="3" id="KW-1185">Reference proteome</keyword>
<sequence length="314" mass="35625">MILVTGATGLVGSHTVLELLRRGEKVRAIYRNEDKKLLTKKVFEIDHATDLFNKIEWFKSDITDLPLLEPAFENIDTVYHCASYISFNPSDRRKLKKNNIEGTANIVNLCIHYGVEKLCYVSSIATLGKRVDNLPITETDHWNPEAPNNVYAVSKYRSEMEVWRGTQEGLAVIIVNPGVVLGPEVFESGSGTFYKTLRKGLPFYPQGGTGFIQVSDVAVQMISLMKSDIKNERFILVSENTTYKEIIERIAKKINVAAPKKPLKNWLLQLLWRLDWLKSLFGGKRKLTRNTARSLNSKTRYSTEKITSALEAIQ</sequence>
<gene>
    <name evidence="2" type="ORF">MQE36_07110</name>
</gene>
<name>A0ABY3YQV7_9FLAO</name>
<dbReference type="SUPFAM" id="SSF51735">
    <property type="entry name" value="NAD(P)-binding Rossmann-fold domains"/>
    <property type="match status" value="1"/>
</dbReference>
<reference evidence="2 3" key="1">
    <citation type="journal article" date="2018" name="Int. J. Syst. Evol. Microbiol.">
        <title>Zhouia spongiae sp. nov., isolated from a marine sponge.</title>
        <authorList>
            <person name="Zhuang L."/>
            <person name="Lin B."/>
            <person name="Qin F."/>
            <person name="Luo L."/>
        </authorList>
    </citation>
    <scope>NUCLEOTIDE SEQUENCE [LARGE SCALE GENOMIC DNA]</scope>
    <source>
        <strain evidence="2 3">HN-Y44</strain>
    </source>
</reference>
<evidence type="ECO:0000313" key="3">
    <source>
        <dbReference type="Proteomes" id="UP000829476"/>
    </source>
</evidence>
<dbReference type="PANTHER" id="PTHR48079">
    <property type="entry name" value="PROTEIN YEEZ"/>
    <property type="match status" value="1"/>
</dbReference>
<dbReference type="Proteomes" id="UP000829476">
    <property type="component" value="Chromosome"/>
</dbReference>
<dbReference type="RefSeq" id="WP_242938471.1">
    <property type="nucleotide sequence ID" value="NZ_CP094326.1"/>
</dbReference>
<dbReference type="PANTHER" id="PTHR48079:SF6">
    <property type="entry name" value="NAD(P)-BINDING DOMAIN-CONTAINING PROTEIN-RELATED"/>
    <property type="match status" value="1"/>
</dbReference>
<proteinExistence type="predicted"/>
<organism evidence="2 3">
    <name type="scientific">Zhouia spongiae</name>
    <dbReference type="NCBI Taxonomy" id="2202721"/>
    <lineage>
        <taxon>Bacteria</taxon>
        <taxon>Pseudomonadati</taxon>
        <taxon>Bacteroidota</taxon>
        <taxon>Flavobacteriia</taxon>
        <taxon>Flavobacteriales</taxon>
        <taxon>Flavobacteriaceae</taxon>
        <taxon>Zhouia</taxon>
    </lineage>
</organism>
<dbReference type="InterPro" id="IPR051783">
    <property type="entry name" value="NAD(P)-dependent_oxidoreduct"/>
</dbReference>
<dbReference type="EMBL" id="CP094326">
    <property type="protein sequence ID" value="UNZ00104.1"/>
    <property type="molecule type" value="Genomic_DNA"/>
</dbReference>
<accession>A0ABY3YQV7</accession>
<dbReference type="Gene3D" id="3.40.50.720">
    <property type="entry name" value="NAD(P)-binding Rossmann-like Domain"/>
    <property type="match status" value="1"/>
</dbReference>
<evidence type="ECO:0000259" key="1">
    <source>
        <dbReference type="Pfam" id="PF01370"/>
    </source>
</evidence>
<dbReference type="Pfam" id="PF01370">
    <property type="entry name" value="Epimerase"/>
    <property type="match status" value="1"/>
</dbReference>
<evidence type="ECO:0000313" key="2">
    <source>
        <dbReference type="EMBL" id="UNZ00104.1"/>
    </source>
</evidence>